<dbReference type="AlphaFoldDB" id="A0A834II66"/>
<dbReference type="Proteomes" id="UP000625711">
    <property type="component" value="Unassembled WGS sequence"/>
</dbReference>
<comment type="caution">
    <text evidence="2">The sequence shown here is derived from an EMBL/GenBank/DDBJ whole genome shotgun (WGS) entry which is preliminary data.</text>
</comment>
<proteinExistence type="predicted"/>
<evidence type="ECO:0000256" key="1">
    <source>
        <dbReference type="SAM" id="MobiDB-lite"/>
    </source>
</evidence>
<name>A0A834II66_RHYFE</name>
<dbReference type="EMBL" id="JAACXV010000349">
    <property type="protein sequence ID" value="KAF7279636.1"/>
    <property type="molecule type" value="Genomic_DNA"/>
</dbReference>
<gene>
    <name evidence="2" type="ORF">GWI33_006923</name>
</gene>
<evidence type="ECO:0000313" key="3">
    <source>
        <dbReference type="Proteomes" id="UP000625711"/>
    </source>
</evidence>
<accession>A0A834II66</accession>
<feature type="region of interest" description="Disordered" evidence="1">
    <location>
        <begin position="26"/>
        <end position="50"/>
    </location>
</feature>
<keyword evidence="3" id="KW-1185">Reference proteome</keyword>
<evidence type="ECO:0000313" key="2">
    <source>
        <dbReference type="EMBL" id="KAF7279636.1"/>
    </source>
</evidence>
<sequence length="75" mass="8819">MLIVLIIYTETFRWLPDNFHSRSNWRNDSMDSVVPDQRTASGGRTHDAQPPVWDHYHASHQIFPNVSDLSRLRDN</sequence>
<organism evidence="2 3">
    <name type="scientific">Rhynchophorus ferrugineus</name>
    <name type="common">Red palm weevil</name>
    <name type="synonym">Curculio ferrugineus</name>
    <dbReference type="NCBI Taxonomy" id="354439"/>
    <lineage>
        <taxon>Eukaryota</taxon>
        <taxon>Metazoa</taxon>
        <taxon>Ecdysozoa</taxon>
        <taxon>Arthropoda</taxon>
        <taxon>Hexapoda</taxon>
        <taxon>Insecta</taxon>
        <taxon>Pterygota</taxon>
        <taxon>Neoptera</taxon>
        <taxon>Endopterygota</taxon>
        <taxon>Coleoptera</taxon>
        <taxon>Polyphaga</taxon>
        <taxon>Cucujiformia</taxon>
        <taxon>Curculionidae</taxon>
        <taxon>Dryophthorinae</taxon>
        <taxon>Rhynchophorus</taxon>
    </lineage>
</organism>
<protein>
    <submittedName>
        <fullName evidence="2">Uncharacterized protein</fullName>
    </submittedName>
</protein>
<reference evidence="2" key="1">
    <citation type="submission" date="2020-08" db="EMBL/GenBank/DDBJ databases">
        <title>Genome sequencing and assembly of the red palm weevil Rhynchophorus ferrugineus.</title>
        <authorList>
            <person name="Dias G.B."/>
            <person name="Bergman C.M."/>
            <person name="Manee M."/>
        </authorList>
    </citation>
    <scope>NUCLEOTIDE SEQUENCE</scope>
    <source>
        <strain evidence="2">AA-2017</strain>
        <tissue evidence="2">Whole larva</tissue>
    </source>
</reference>